<dbReference type="InterPro" id="IPR043917">
    <property type="entry name" value="DUF5753"/>
</dbReference>
<dbReference type="Pfam" id="PF13560">
    <property type="entry name" value="HTH_31"/>
    <property type="match status" value="1"/>
</dbReference>
<organism evidence="2 3">
    <name type="scientific">Actinoallomurus spadix</name>
    <dbReference type="NCBI Taxonomy" id="79912"/>
    <lineage>
        <taxon>Bacteria</taxon>
        <taxon>Bacillati</taxon>
        <taxon>Actinomycetota</taxon>
        <taxon>Actinomycetes</taxon>
        <taxon>Streptosporangiales</taxon>
        <taxon>Thermomonosporaceae</taxon>
        <taxon>Actinoallomurus</taxon>
    </lineage>
</organism>
<dbReference type="Gene3D" id="1.10.260.40">
    <property type="entry name" value="lambda repressor-like DNA-binding domains"/>
    <property type="match status" value="1"/>
</dbReference>
<keyword evidence="3" id="KW-1185">Reference proteome</keyword>
<name>A0ABN0WEQ2_9ACTN</name>
<dbReference type="InterPro" id="IPR010982">
    <property type="entry name" value="Lambda_DNA-bd_dom_sf"/>
</dbReference>
<gene>
    <name evidence="2" type="ORF">GCM10010151_25410</name>
</gene>
<proteinExistence type="predicted"/>
<evidence type="ECO:0000313" key="3">
    <source>
        <dbReference type="Proteomes" id="UP001501822"/>
    </source>
</evidence>
<dbReference type="Proteomes" id="UP001501822">
    <property type="component" value="Unassembled WGS sequence"/>
</dbReference>
<feature type="domain" description="HTH cro/C1-type" evidence="1">
    <location>
        <begin position="15"/>
        <end position="50"/>
    </location>
</feature>
<dbReference type="SMART" id="SM00530">
    <property type="entry name" value="HTH_XRE"/>
    <property type="match status" value="1"/>
</dbReference>
<dbReference type="SUPFAM" id="SSF47413">
    <property type="entry name" value="lambda repressor-like DNA-binding domains"/>
    <property type="match status" value="1"/>
</dbReference>
<protein>
    <submittedName>
        <fullName evidence="2">Helix-turn-helix transcriptional regulator</fullName>
    </submittedName>
</protein>
<evidence type="ECO:0000259" key="1">
    <source>
        <dbReference type="PROSITE" id="PS50943"/>
    </source>
</evidence>
<evidence type="ECO:0000313" key="2">
    <source>
        <dbReference type="EMBL" id="GAA0334629.1"/>
    </source>
</evidence>
<dbReference type="RefSeq" id="WP_252802809.1">
    <property type="nucleotide sequence ID" value="NZ_BAAABM010000016.1"/>
</dbReference>
<comment type="caution">
    <text evidence="2">The sequence shown here is derived from an EMBL/GenBank/DDBJ whole genome shotgun (WGS) entry which is preliminary data.</text>
</comment>
<sequence length="262" mass="29678">MTNSSGFVAYFGTELRRHRERLGWPREQLAERVPWSVWTVASVEQGRRKPPPGLGEHADALFNLPGVMTELSKKAQDDSTPFGDRIELEQRADAICEYDMRLVPGLLQTEQYARLVHRARRHLSPEEVEDLVQLRMRRQRIFDREHPPLLHAIIDEAVLCRRIGDPAAMREQLQALGAPRRNVTIQVLPFSACLHEAIDGPITIMCLPEEPDVAYSDGWPRGQLIDTPGEVLRAHRAFQQLAALALPPDLSAEMIEAYAEEA</sequence>
<dbReference type="EMBL" id="BAAABM010000016">
    <property type="protein sequence ID" value="GAA0334629.1"/>
    <property type="molecule type" value="Genomic_DNA"/>
</dbReference>
<dbReference type="CDD" id="cd00093">
    <property type="entry name" value="HTH_XRE"/>
    <property type="match status" value="1"/>
</dbReference>
<accession>A0ABN0WEQ2</accession>
<dbReference type="Pfam" id="PF19054">
    <property type="entry name" value="DUF5753"/>
    <property type="match status" value="1"/>
</dbReference>
<dbReference type="PROSITE" id="PS50943">
    <property type="entry name" value="HTH_CROC1"/>
    <property type="match status" value="1"/>
</dbReference>
<dbReference type="InterPro" id="IPR001387">
    <property type="entry name" value="Cro/C1-type_HTH"/>
</dbReference>
<reference evidence="2 3" key="1">
    <citation type="journal article" date="2019" name="Int. J. Syst. Evol. Microbiol.">
        <title>The Global Catalogue of Microorganisms (GCM) 10K type strain sequencing project: providing services to taxonomists for standard genome sequencing and annotation.</title>
        <authorList>
            <consortium name="The Broad Institute Genomics Platform"/>
            <consortium name="The Broad Institute Genome Sequencing Center for Infectious Disease"/>
            <person name="Wu L."/>
            <person name="Ma J."/>
        </authorList>
    </citation>
    <scope>NUCLEOTIDE SEQUENCE [LARGE SCALE GENOMIC DNA]</scope>
    <source>
        <strain evidence="2 3">JCM 3146</strain>
    </source>
</reference>